<dbReference type="EMBL" id="AYYO01000056">
    <property type="protein sequence ID" value="KRM54253.1"/>
    <property type="molecule type" value="Genomic_DNA"/>
</dbReference>
<dbReference type="AlphaFoldDB" id="A0A0R1ZHE5"/>
<evidence type="ECO:0000313" key="2">
    <source>
        <dbReference type="Proteomes" id="UP000051679"/>
    </source>
</evidence>
<proteinExistence type="predicted"/>
<evidence type="ECO:0008006" key="3">
    <source>
        <dbReference type="Google" id="ProtNLM"/>
    </source>
</evidence>
<evidence type="ECO:0000313" key="1">
    <source>
        <dbReference type="EMBL" id="KRM54253.1"/>
    </source>
</evidence>
<reference evidence="1 2" key="1">
    <citation type="journal article" date="2015" name="Genome Announc.">
        <title>Expanding the biotechnology potential of lactobacilli through comparative genomics of 213 strains and associated genera.</title>
        <authorList>
            <person name="Sun Z."/>
            <person name="Harris H.M."/>
            <person name="McCann A."/>
            <person name="Guo C."/>
            <person name="Argimon S."/>
            <person name="Zhang W."/>
            <person name="Yang X."/>
            <person name="Jeffery I.B."/>
            <person name="Cooney J.C."/>
            <person name="Kagawa T.F."/>
            <person name="Liu W."/>
            <person name="Song Y."/>
            <person name="Salvetti E."/>
            <person name="Wrobel A."/>
            <person name="Rasinkangas P."/>
            <person name="Parkhill J."/>
            <person name="Rea M.C."/>
            <person name="O'Sullivan O."/>
            <person name="Ritari J."/>
            <person name="Douillard F.P."/>
            <person name="Paul Ross R."/>
            <person name="Yang R."/>
            <person name="Briner A.E."/>
            <person name="Felis G.E."/>
            <person name="de Vos W.M."/>
            <person name="Barrangou R."/>
            <person name="Klaenhammer T.R."/>
            <person name="Caufield P.W."/>
            <person name="Cui Y."/>
            <person name="Zhang H."/>
            <person name="O'Toole P.W."/>
        </authorList>
    </citation>
    <scope>NUCLEOTIDE SEQUENCE [LARGE SCALE GENOMIC DNA]</scope>
    <source>
        <strain evidence="1 2">DSM 20505</strain>
    </source>
</reference>
<protein>
    <recommendedName>
        <fullName evidence="3">Acetyl-CoA carboxylase</fullName>
    </recommendedName>
</protein>
<dbReference type="STRING" id="1291052.FC18_GL000472"/>
<gene>
    <name evidence="1" type="ORF">FC18_GL000472</name>
</gene>
<sequence length="111" mass="13480">MDKIELSKYSQVIYARAQELFTKHRNTRYWLTVVNERYDQQFNFFFNIVPRGQRHKSIPLHTLERYSLPLLERTVAELRSVLPVTYEFVGFTGMTWPESGRVIQYRREFDE</sequence>
<comment type="caution">
    <text evidence="1">The sequence shown here is derived from an EMBL/GenBank/DDBJ whole genome shotgun (WGS) entry which is preliminary data.</text>
</comment>
<dbReference type="PATRIC" id="fig|1291052.5.peg.483"/>
<name>A0A0R1ZHE5_9LACO</name>
<accession>A0A0R1ZHE5</accession>
<keyword evidence="2" id="KW-1185">Reference proteome</keyword>
<dbReference type="Proteomes" id="UP000051679">
    <property type="component" value="Unassembled WGS sequence"/>
</dbReference>
<organism evidence="1 2">
    <name type="scientific">Lacticaseibacillus sharpeae JCM 1186 = DSM 20505</name>
    <dbReference type="NCBI Taxonomy" id="1291052"/>
    <lineage>
        <taxon>Bacteria</taxon>
        <taxon>Bacillati</taxon>
        <taxon>Bacillota</taxon>
        <taxon>Bacilli</taxon>
        <taxon>Lactobacillales</taxon>
        <taxon>Lactobacillaceae</taxon>
        <taxon>Lacticaseibacillus</taxon>
    </lineage>
</organism>